<reference evidence="1" key="2">
    <citation type="submission" date="2021-09" db="EMBL/GenBank/DDBJ databases">
        <authorList>
            <person name="Jia N."/>
            <person name="Wang J."/>
            <person name="Shi W."/>
            <person name="Du L."/>
            <person name="Sun Y."/>
            <person name="Zhan W."/>
            <person name="Jiang J."/>
            <person name="Wang Q."/>
            <person name="Zhang B."/>
            <person name="Ji P."/>
            <person name="Sakyi L.B."/>
            <person name="Cui X."/>
            <person name="Yuan T."/>
            <person name="Jiang B."/>
            <person name="Yang W."/>
            <person name="Lam T.T.-Y."/>
            <person name="Chang Q."/>
            <person name="Ding S."/>
            <person name="Wang X."/>
            <person name="Zhu J."/>
            <person name="Ruan X."/>
            <person name="Zhao L."/>
            <person name="Wei J."/>
            <person name="Que T."/>
            <person name="Du C."/>
            <person name="Cheng J."/>
            <person name="Dai P."/>
            <person name="Han X."/>
            <person name="Huang E."/>
            <person name="Gao Y."/>
            <person name="Liu J."/>
            <person name="Shao H."/>
            <person name="Ye R."/>
            <person name="Li L."/>
            <person name="Wei W."/>
            <person name="Wang X."/>
            <person name="Wang C."/>
            <person name="Huo Q."/>
            <person name="Li W."/>
            <person name="Guo W."/>
            <person name="Chen H."/>
            <person name="Chen S."/>
            <person name="Zhou L."/>
            <person name="Zhou L."/>
            <person name="Ni X."/>
            <person name="Tian J."/>
            <person name="Zhou Y."/>
            <person name="Sheng Y."/>
            <person name="Liu T."/>
            <person name="Pan Y."/>
            <person name="Xia L."/>
            <person name="Li J."/>
            <person name="Zhao F."/>
            <person name="Cao W."/>
        </authorList>
    </citation>
    <scope>NUCLEOTIDE SEQUENCE</scope>
    <source>
        <strain evidence="1">Rmic-2018</strain>
        <tissue evidence="1">Larvae</tissue>
    </source>
</reference>
<keyword evidence="2" id="KW-1185">Reference proteome</keyword>
<evidence type="ECO:0000313" key="2">
    <source>
        <dbReference type="Proteomes" id="UP000821866"/>
    </source>
</evidence>
<protein>
    <submittedName>
        <fullName evidence="1">Uncharacterized protein</fullName>
    </submittedName>
</protein>
<reference evidence="1" key="1">
    <citation type="journal article" date="2020" name="Cell">
        <title>Large-Scale Comparative Analyses of Tick Genomes Elucidate Their Genetic Diversity and Vector Capacities.</title>
        <authorList>
            <consortium name="Tick Genome and Microbiome Consortium (TIGMIC)"/>
            <person name="Jia N."/>
            <person name="Wang J."/>
            <person name="Shi W."/>
            <person name="Du L."/>
            <person name="Sun Y."/>
            <person name="Zhan W."/>
            <person name="Jiang J.F."/>
            <person name="Wang Q."/>
            <person name="Zhang B."/>
            <person name="Ji P."/>
            <person name="Bell-Sakyi L."/>
            <person name="Cui X.M."/>
            <person name="Yuan T.T."/>
            <person name="Jiang B.G."/>
            <person name="Yang W.F."/>
            <person name="Lam T.T."/>
            <person name="Chang Q.C."/>
            <person name="Ding S.J."/>
            <person name="Wang X.J."/>
            <person name="Zhu J.G."/>
            <person name="Ruan X.D."/>
            <person name="Zhao L."/>
            <person name="Wei J.T."/>
            <person name="Ye R.Z."/>
            <person name="Que T.C."/>
            <person name="Du C.H."/>
            <person name="Zhou Y.H."/>
            <person name="Cheng J.X."/>
            <person name="Dai P.F."/>
            <person name="Guo W.B."/>
            <person name="Han X.H."/>
            <person name="Huang E.J."/>
            <person name="Li L.F."/>
            <person name="Wei W."/>
            <person name="Gao Y.C."/>
            <person name="Liu J.Z."/>
            <person name="Shao H.Z."/>
            <person name="Wang X."/>
            <person name="Wang C.C."/>
            <person name="Yang T.C."/>
            <person name="Huo Q.B."/>
            <person name="Li W."/>
            <person name="Chen H.Y."/>
            <person name="Chen S.E."/>
            <person name="Zhou L.G."/>
            <person name="Ni X.B."/>
            <person name="Tian J.H."/>
            <person name="Sheng Y."/>
            <person name="Liu T."/>
            <person name="Pan Y.S."/>
            <person name="Xia L.Y."/>
            <person name="Li J."/>
            <person name="Zhao F."/>
            <person name="Cao W.C."/>
        </authorList>
    </citation>
    <scope>NUCLEOTIDE SEQUENCE</scope>
    <source>
        <strain evidence="1">Rmic-2018</strain>
    </source>
</reference>
<dbReference type="EMBL" id="JABSTU010000006">
    <property type="protein sequence ID" value="KAH8028855.1"/>
    <property type="molecule type" value="Genomic_DNA"/>
</dbReference>
<name>A0A9J6E309_RHIMP</name>
<dbReference type="AlphaFoldDB" id="A0A9J6E309"/>
<sequence>MFVYVEYKPSLKTGVVEHTRIHCSPMEPFNPKDVNDFSCSRTYYVRSCHKDRLYEAIKVIHITETLEEMAAFRAARSRRQVEAGRNDCEMSTTAACRDQEHIEEQERQEQIHAALVQYGMGPLPVHVEKVTQEHTIVESELEDIGNMDHCETKHECIKYPRVESGIKTPG</sequence>
<comment type="caution">
    <text evidence="1">The sequence shown here is derived from an EMBL/GenBank/DDBJ whole genome shotgun (WGS) entry which is preliminary data.</text>
</comment>
<gene>
    <name evidence="1" type="ORF">HPB51_019944</name>
</gene>
<accession>A0A9J6E309</accession>
<organism evidence="1 2">
    <name type="scientific">Rhipicephalus microplus</name>
    <name type="common">Cattle tick</name>
    <name type="synonym">Boophilus microplus</name>
    <dbReference type="NCBI Taxonomy" id="6941"/>
    <lineage>
        <taxon>Eukaryota</taxon>
        <taxon>Metazoa</taxon>
        <taxon>Ecdysozoa</taxon>
        <taxon>Arthropoda</taxon>
        <taxon>Chelicerata</taxon>
        <taxon>Arachnida</taxon>
        <taxon>Acari</taxon>
        <taxon>Parasitiformes</taxon>
        <taxon>Ixodida</taxon>
        <taxon>Ixodoidea</taxon>
        <taxon>Ixodidae</taxon>
        <taxon>Rhipicephalinae</taxon>
        <taxon>Rhipicephalus</taxon>
        <taxon>Boophilus</taxon>
    </lineage>
</organism>
<dbReference type="Proteomes" id="UP000821866">
    <property type="component" value="Chromosome 4"/>
</dbReference>
<proteinExistence type="predicted"/>
<evidence type="ECO:0000313" key="1">
    <source>
        <dbReference type="EMBL" id="KAH8028855.1"/>
    </source>
</evidence>